<proteinExistence type="inferred from homology"/>
<dbReference type="InterPro" id="IPR003439">
    <property type="entry name" value="ABC_transporter-like_ATP-bd"/>
</dbReference>
<dbReference type="PANTHER" id="PTHR43297">
    <property type="entry name" value="OLIGOPEPTIDE TRANSPORT ATP-BINDING PROTEIN APPD"/>
    <property type="match status" value="1"/>
</dbReference>
<keyword evidence="3" id="KW-0813">Transport</keyword>
<dbReference type="PANTHER" id="PTHR43297:SF2">
    <property type="entry name" value="DIPEPTIDE TRANSPORT ATP-BINDING PROTEIN DPPD"/>
    <property type="match status" value="1"/>
</dbReference>
<dbReference type="InterPro" id="IPR013563">
    <property type="entry name" value="Oligopep_ABC_C"/>
</dbReference>
<dbReference type="GO" id="GO:0005886">
    <property type="term" value="C:plasma membrane"/>
    <property type="evidence" value="ECO:0007669"/>
    <property type="project" value="UniProtKB-SubCell"/>
</dbReference>
<evidence type="ECO:0000259" key="8">
    <source>
        <dbReference type="PROSITE" id="PS50893"/>
    </source>
</evidence>
<comment type="similarity">
    <text evidence="2">Belongs to the ABC transporter superfamily.</text>
</comment>
<dbReference type="PROSITE" id="PS50893">
    <property type="entry name" value="ABC_TRANSPORTER_2"/>
    <property type="match status" value="1"/>
</dbReference>
<reference evidence="9 10" key="1">
    <citation type="submission" date="2017-08" db="EMBL/GenBank/DDBJ databases">
        <title>Infants hospitalized years apart are colonized by the same room-sourced microbial strains.</title>
        <authorList>
            <person name="Brooks B."/>
            <person name="Olm M.R."/>
            <person name="Firek B.A."/>
            <person name="Baker R."/>
            <person name="Thomas B.C."/>
            <person name="Morowitz M.J."/>
            <person name="Banfield J.F."/>
        </authorList>
    </citation>
    <scope>NUCLEOTIDE SEQUENCE [LARGE SCALE GENOMIC DNA]</scope>
    <source>
        <strain evidence="9">S2_005_002_R2_34</strain>
    </source>
</reference>
<dbReference type="InterPro" id="IPR003593">
    <property type="entry name" value="AAA+_ATPase"/>
</dbReference>
<dbReference type="Gene3D" id="3.40.50.300">
    <property type="entry name" value="P-loop containing nucleotide triphosphate hydrolases"/>
    <property type="match status" value="1"/>
</dbReference>
<dbReference type="CDD" id="cd03257">
    <property type="entry name" value="ABC_NikE_OppD_transporters"/>
    <property type="match status" value="1"/>
</dbReference>
<dbReference type="EMBL" id="QFPW01000013">
    <property type="protein sequence ID" value="PZQ48151.1"/>
    <property type="molecule type" value="Genomic_DNA"/>
</dbReference>
<evidence type="ECO:0000256" key="4">
    <source>
        <dbReference type="ARBA" id="ARBA00022475"/>
    </source>
</evidence>
<comment type="caution">
    <text evidence="9">The sequence shown here is derived from an EMBL/GenBank/DDBJ whole genome shotgun (WGS) entry which is preliminary data.</text>
</comment>
<organism evidence="9 10">
    <name type="scientific">Rhodovulum sulfidophilum</name>
    <name type="common">Rhodobacter sulfidophilus</name>
    <dbReference type="NCBI Taxonomy" id="35806"/>
    <lineage>
        <taxon>Bacteria</taxon>
        <taxon>Pseudomonadati</taxon>
        <taxon>Pseudomonadota</taxon>
        <taxon>Alphaproteobacteria</taxon>
        <taxon>Rhodobacterales</taxon>
        <taxon>Paracoccaceae</taxon>
        <taxon>Rhodovulum</taxon>
    </lineage>
</organism>
<dbReference type="InterPro" id="IPR027417">
    <property type="entry name" value="P-loop_NTPase"/>
</dbReference>
<feature type="domain" description="ABC transporter" evidence="8">
    <location>
        <begin position="11"/>
        <end position="260"/>
    </location>
</feature>
<evidence type="ECO:0000256" key="5">
    <source>
        <dbReference type="ARBA" id="ARBA00022741"/>
    </source>
</evidence>
<comment type="subcellular location">
    <subcellularLocation>
        <location evidence="1">Cell inner membrane</location>
        <topology evidence="1">Peripheral membrane protein</topology>
    </subcellularLocation>
</comment>
<evidence type="ECO:0000256" key="2">
    <source>
        <dbReference type="ARBA" id="ARBA00005417"/>
    </source>
</evidence>
<evidence type="ECO:0000313" key="10">
    <source>
        <dbReference type="Proteomes" id="UP000249185"/>
    </source>
</evidence>
<dbReference type="GO" id="GO:0005524">
    <property type="term" value="F:ATP binding"/>
    <property type="evidence" value="ECO:0007669"/>
    <property type="project" value="UniProtKB-KW"/>
</dbReference>
<evidence type="ECO:0000313" key="9">
    <source>
        <dbReference type="EMBL" id="PZQ48151.1"/>
    </source>
</evidence>
<gene>
    <name evidence="9" type="ORF">DI556_15120</name>
</gene>
<dbReference type="InterPro" id="IPR050388">
    <property type="entry name" value="ABC_Ni/Peptide_Import"/>
</dbReference>
<dbReference type="Proteomes" id="UP000249185">
    <property type="component" value="Unassembled WGS sequence"/>
</dbReference>
<keyword evidence="4" id="KW-1003">Cell membrane</keyword>
<dbReference type="GO" id="GO:0015833">
    <property type="term" value="P:peptide transport"/>
    <property type="evidence" value="ECO:0007669"/>
    <property type="project" value="InterPro"/>
</dbReference>
<name>A0A2W5N3Q7_RHOSU</name>
<keyword evidence="6 9" id="KW-0067">ATP-binding</keyword>
<evidence type="ECO:0000256" key="6">
    <source>
        <dbReference type="ARBA" id="ARBA00022840"/>
    </source>
</evidence>
<keyword evidence="5" id="KW-0547">Nucleotide-binding</keyword>
<sequence length="299" mass="32023">MGSETDIALLLRGVNLGFRRGGATSQVLRDISLHVRRGEKVALVGESGSGKSVTAQLALGRLQRLRGTRLEGHVEVAGIDAAREPERLARARGHQVTMIFQDPTSALNPVFTIGQIFDEVLRAGGARPTRAESRARAEAALAEVRIPDPARALASYPFQLSGGMNQRVMIAMALANGPRLLLADEPGTALDVTVQAQTLRLMDEAIRARGTAVLFISHNLAVVREFADRIYVIYRGRLVEHARPDQLFADPRHPYTRALLAAAPKLVGGELADPPEASPAFQDPMVVHDGCGEPGGASA</sequence>
<dbReference type="AlphaFoldDB" id="A0A2W5N3Q7"/>
<evidence type="ECO:0000256" key="3">
    <source>
        <dbReference type="ARBA" id="ARBA00022448"/>
    </source>
</evidence>
<dbReference type="GO" id="GO:0016887">
    <property type="term" value="F:ATP hydrolysis activity"/>
    <property type="evidence" value="ECO:0007669"/>
    <property type="project" value="InterPro"/>
</dbReference>
<keyword evidence="7" id="KW-0472">Membrane</keyword>
<dbReference type="Pfam" id="PF08352">
    <property type="entry name" value="oligo_HPY"/>
    <property type="match status" value="1"/>
</dbReference>
<protein>
    <submittedName>
        <fullName evidence="9">Dipeptide/oligopeptide/nickel ABC transporter ATP-binding protein</fullName>
    </submittedName>
</protein>
<evidence type="ECO:0000256" key="7">
    <source>
        <dbReference type="ARBA" id="ARBA00023136"/>
    </source>
</evidence>
<dbReference type="SUPFAM" id="SSF52540">
    <property type="entry name" value="P-loop containing nucleoside triphosphate hydrolases"/>
    <property type="match status" value="1"/>
</dbReference>
<dbReference type="Pfam" id="PF00005">
    <property type="entry name" value="ABC_tran"/>
    <property type="match status" value="1"/>
</dbReference>
<accession>A0A2W5N3Q7</accession>
<dbReference type="SMART" id="SM00382">
    <property type="entry name" value="AAA"/>
    <property type="match status" value="1"/>
</dbReference>
<evidence type="ECO:0000256" key="1">
    <source>
        <dbReference type="ARBA" id="ARBA00004417"/>
    </source>
</evidence>